<name>A0A2T4DTS3_9BACT</name>
<proteinExistence type="predicted"/>
<gene>
    <name evidence="1" type="ORF">C9994_03905</name>
</gene>
<protein>
    <submittedName>
        <fullName evidence="1">Uncharacterized protein</fullName>
    </submittedName>
</protein>
<evidence type="ECO:0000313" key="2">
    <source>
        <dbReference type="Proteomes" id="UP000240608"/>
    </source>
</evidence>
<accession>A0A2T4DTS3</accession>
<reference evidence="1 2" key="1">
    <citation type="submission" date="2018-03" db="EMBL/GenBank/DDBJ databases">
        <title>Cross-interface Injection: A General Nanoliter Liquid Handling Method Applied to Single Cells Genome Amplification Automated Nanoliter Liquid Handling Applied to Single Cell Multiple Displacement Amplification.</title>
        <authorList>
            <person name="Yun J."/>
            <person name="Xu P."/>
            <person name="Xu J."/>
            <person name="Dai X."/>
            <person name="Wang Y."/>
            <person name="Zheng X."/>
            <person name="Cao C."/>
            <person name="Yi Q."/>
            <person name="Zhu Y."/>
            <person name="Wang L."/>
            <person name="Dong Z."/>
            <person name="Huang Y."/>
            <person name="Huang L."/>
            <person name="Du W."/>
        </authorList>
    </citation>
    <scope>NUCLEOTIDE SEQUENCE [LARGE SCALE GENOMIC DNA]</scope>
    <source>
        <strain evidence="1 2">Z-D1-2</strain>
    </source>
</reference>
<comment type="caution">
    <text evidence="1">The sequence shown here is derived from an EMBL/GenBank/DDBJ whole genome shotgun (WGS) entry which is preliminary data.</text>
</comment>
<dbReference type="EMBL" id="PYVU01000021">
    <property type="protein sequence ID" value="PTB97203.1"/>
    <property type="molecule type" value="Genomic_DNA"/>
</dbReference>
<dbReference type="Proteomes" id="UP000240608">
    <property type="component" value="Unassembled WGS sequence"/>
</dbReference>
<dbReference type="AlphaFoldDB" id="A0A2T4DTS3"/>
<evidence type="ECO:0000313" key="1">
    <source>
        <dbReference type="EMBL" id="PTB97203.1"/>
    </source>
</evidence>
<organism evidence="1 2">
    <name type="scientific">Marivirga lumbricoides</name>
    <dbReference type="NCBI Taxonomy" id="1046115"/>
    <lineage>
        <taxon>Bacteria</taxon>
        <taxon>Pseudomonadati</taxon>
        <taxon>Bacteroidota</taxon>
        <taxon>Cytophagia</taxon>
        <taxon>Cytophagales</taxon>
        <taxon>Marivirgaceae</taxon>
        <taxon>Marivirga</taxon>
    </lineage>
</organism>
<sequence length="334" mass="38049">MNNRQRSGDETWFRLREWTRGQKSSERLAGHIIRSDGFQSIDPSHPLGGKDCLKDIVCRKDSKSWVCGCYFPKSKQSFNQIKKKFLQDFKGVRKNDVDGFVFVTNQELSVAQKAELANQKITVEIYHLERIVSLLNSPICYGVRLEYLDISLTKEEQIAYFAERDKSVENFTSKVVELIATISSTQENHASIPIDKLQNFKSLLNEIVGNTNTLSLIGGSPIDKLRVPVSELREFRNILERIVGNDSYSTEFGLFTSALFSPISKLNVPVSEIREFEEILSRIVGKSNDGLTSTSVFNIPPIDRLQVPLNQLHGYEEMLDRIINKQAKLKNNQE</sequence>